<dbReference type="InterPro" id="IPR013078">
    <property type="entry name" value="His_Pase_superF_clade-1"/>
</dbReference>
<comment type="caution">
    <text evidence="4">The sequence shown here is derived from an EMBL/GenBank/DDBJ whole genome shotgun (WGS) entry which is preliminary data.</text>
</comment>
<dbReference type="InterPro" id="IPR051695">
    <property type="entry name" value="Phosphoglycerate_Mutase"/>
</dbReference>
<feature type="binding site" evidence="3">
    <location>
        <position position="62"/>
    </location>
    <ligand>
        <name>substrate</name>
    </ligand>
</feature>
<dbReference type="GO" id="GO:0043456">
    <property type="term" value="P:regulation of pentose-phosphate shunt"/>
    <property type="evidence" value="ECO:0007669"/>
    <property type="project" value="TreeGrafter"/>
</dbReference>
<gene>
    <name evidence="4" type="ORF">I7X39_05620</name>
</gene>
<dbReference type="EMBL" id="JAEDAK010000003">
    <property type="protein sequence ID" value="MBH9576381.1"/>
    <property type="molecule type" value="Genomic_DNA"/>
</dbReference>
<dbReference type="SUPFAM" id="SSF53254">
    <property type="entry name" value="Phosphoglycerate mutase-like"/>
    <property type="match status" value="1"/>
</dbReference>
<feature type="binding site" evidence="3">
    <location>
        <begin position="114"/>
        <end position="115"/>
    </location>
    <ligand>
        <name>substrate</name>
    </ligand>
</feature>
<evidence type="ECO:0000313" key="4">
    <source>
        <dbReference type="EMBL" id="MBH9576381.1"/>
    </source>
</evidence>
<keyword evidence="1" id="KW-0378">Hydrolase</keyword>
<dbReference type="AlphaFoldDB" id="A0A931IYZ3"/>
<keyword evidence="5" id="KW-1185">Reference proteome</keyword>
<dbReference type="Pfam" id="PF00300">
    <property type="entry name" value="His_Phos_1"/>
    <property type="match status" value="1"/>
</dbReference>
<dbReference type="Proteomes" id="UP000613266">
    <property type="component" value="Unassembled WGS sequence"/>
</dbReference>
<protein>
    <submittedName>
        <fullName evidence="4">Histidine phosphatase family protein</fullName>
    </submittedName>
</protein>
<dbReference type="PANTHER" id="PTHR46517:SF1">
    <property type="entry name" value="FRUCTOSE-2,6-BISPHOSPHATASE TIGAR"/>
    <property type="match status" value="1"/>
</dbReference>
<dbReference type="GO" id="GO:0004331">
    <property type="term" value="F:fructose-2,6-bisphosphate 2-phosphatase activity"/>
    <property type="evidence" value="ECO:0007669"/>
    <property type="project" value="TreeGrafter"/>
</dbReference>
<dbReference type="CDD" id="cd07067">
    <property type="entry name" value="HP_PGM_like"/>
    <property type="match status" value="1"/>
</dbReference>
<dbReference type="Gene3D" id="3.40.50.1240">
    <property type="entry name" value="Phosphoglycerate mutase-like"/>
    <property type="match status" value="1"/>
</dbReference>
<dbReference type="PROSITE" id="PS00175">
    <property type="entry name" value="PG_MUTASE"/>
    <property type="match status" value="1"/>
</dbReference>
<proteinExistence type="predicted"/>
<evidence type="ECO:0000313" key="5">
    <source>
        <dbReference type="Proteomes" id="UP000613266"/>
    </source>
</evidence>
<evidence type="ECO:0000256" key="2">
    <source>
        <dbReference type="PIRSR" id="PIRSR613078-1"/>
    </source>
</evidence>
<name>A0A931IYZ3_9BURK</name>
<feature type="binding site" evidence="3">
    <location>
        <begin position="12"/>
        <end position="19"/>
    </location>
    <ligand>
        <name>substrate</name>
    </ligand>
</feature>
<feature type="active site" description="Tele-phosphohistidine intermediate" evidence="2">
    <location>
        <position position="13"/>
    </location>
</feature>
<dbReference type="GO" id="GO:0045820">
    <property type="term" value="P:negative regulation of glycolytic process"/>
    <property type="evidence" value="ECO:0007669"/>
    <property type="project" value="TreeGrafter"/>
</dbReference>
<evidence type="ECO:0000256" key="1">
    <source>
        <dbReference type="ARBA" id="ARBA00022801"/>
    </source>
</evidence>
<reference evidence="4" key="1">
    <citation type="submission" date="2020-12" db="EMBL/GenBank/DDBJ databases">
        <title>The genome sequence of Inhella sp. 1Y17.</title>
        <authorList>
            <person name="Liu Y."/>
        </authorList>
    </citation>
    <scope>NUCLEOTIDE SEQUENCE</scope>
    <source>
        <strain evidence="4">1Y17</strain>
    </source>
</reference>
<dbReference type="RefSeq" id="WP_198110001.1">
    <property type="nucleotide sequence ID" value="NZ_JAEDAK010000003.1"/>
</dbReference>
<accession>A0A931IYZ3</accession>
<feature type="active site" description="Proton donor/acceptor" evidence="2">
    <location>
        <position position="86"/>
    </location>
</feature>
<sequence length="213" mass="23833">MGEKPLRLCLVRHGETDWNRAQRLQGWTDVPLNAEGRAQALAAARELAGERFDACYSSPLQRARATAEALAQPHGHALRLDERLRERHLGELQGLLKAEIDARHPELSRLMQQRRPGYAPPGGETLAQFRARVEAWLADLVRAHAGQQVLAVSHGGVLDVVHRLATGGDFDAPRGVTLGNAALNWFVWRQERWWVEAMGLDDHLDQSLDERTV</sequence>
<dbReference type="SMART" id="SM00855">
    <property type="entry name" value="PGAM"/>
    <property type="match status" value="1"/>
</dbReference>
<evidence type="ECO:0000256" key="3">
    <source>
        <dbReference type="PIRSR" id="PIRSR613078-2"/>
    </source>
</evidence>
<feature type="binding site" evidence="3">
    <location>
        <position position="97"/>
    </location>
    <ligand>
        <name>substrate</name>
    </ligand>
</feature>
<organism evidence="4 5">
    <name type="scientific">Inhella proteolytica</name>
    <dbReference type="NCBI Taxonomy" id="2795029"/>
    <lineage>
        <taxon>Bacteria</taxon>
        <taxon>Pseudomonadati</taxon>
        <taxon>Pseudomonadota</taxon>
        <taxon>Betaproteobacteria</taxon>
        <taxon>Burkholderiales</taxon>
        <taxon>Sphaerotilaceae</taxon>
        <taxon>Inhella</taxon>
    </lineage>
</organism>
<dbReference type="PANTHER" id="PTHR46517">
    <property type="entry name" value="FRUCTOSE-2,6-BISPHOSPHATASE TIGAR"/>
    <property type="match status" value="1"/>
</dbReference>
<dbReference type="GO" id="GO:0005829">
    <property type="term" value="C:cytosol"/>
    <property type="evidence" value="ECO:0007669"/>
    <property type="project" value="TreeGrafter"/>
</dbReference>
<dbReference type="InterPro" id="IPR029033">
    <property type="entry name" value="His_PPase_superfam"/>
</dbReference>
<dbReference type="InterPro" id="IPR001345">
    <property type="entry name" value="PG/BPGM_mutase_AS"/>
</dbReference>